<dbReference type="InterPro" id="IPR009288">
    <property type="entry name" value="AIG2-like_dom"/>
</dbReference>
<evidence type="ECO:0000256" key="2">
    <source>
        <dbReference type="ARBA" id="ARBA00030602"/>
    </source>
</evidence>
<protein>
    <recommendedName>
        <fullName evidence="2">Putative gamma-glutamylcyclotransferase</fullName>
    </recommendedName>
</protein>
<dbReference type="GO" id="GO:0016740">
    <property type="term" value="F:transferase activity"/>
    <property type="evidence" value="ECO:0007669"/>
    <property type="project" value="UniProtKB-KW"/>
</dbReference>
<dbReference type="Proteomes" id="UP000694001">
    <property type="component" value="Chromosome"/>
</dbReference>
<keyword evidence="1" id="KW-0808">Transferase</keyword>
<keyword evidence="5" id="KW-1185">Reference proteome</keyword>
<organism evidence="4 5">
    <name type="scientific">Elioraea tepida</name>
    <dbReference type="NCBI Taxonomy" id="2843330"/>
    <lineage>
        <taxon>Bacteria</taxon>
        <taxon>Pseudomonadati</taxon>
        <taxon>Pseudomonadota</taxon>
        <taxon>Alphaproteobacteria</taxon>
        <taxon>Acetobacterales</taxon>
        <taxon>Elioraeaceae</taxon>
        <taxon>Elioraea</taxon>
    </lineage>
</organism>
<dbReference type="EMBL" id="CP076448">
    <property type="protein sequence ID" value="QXM23925.1"/>
    <property type="molecule type" value="Genomic_DNA"/>
</dbReference>
<evidence type="ECO:0000313" key="4">
    <source>
        <dbReference type="EMBL" id="QXM23925.1"/>
    </source>
</evidence>
<dbReference type="RefSeq" id="WP_218284858.1">
    <property type="nucleotide sequence ID" value="NZ_CP076448.1"/>
</dbReference>
<reference evidence="4" key="1">
    <citation type="submission" date="2021-06" db="EMBL/GenBank/DDBJ databases">
        <title>Elioraea tepida, sp. nov., a moderately thermophilic aerobic anoxygenic phototrophic bacterium isolated from an alkaline siliceous hot spring mat community in Yellowstone National Park, WY, USA.</title>
        <authorList>
            <person name="Saini M.K."/>
            <person name="Yoshida S."/>
            <person name="Sebastian A."/>
            <person name="Hirose S."/>
            <person name="Hara E."/>
            <person name="Tamaki H."/>
            <person name="Soulier N.T."/>
            <person name="Albert I."/>
            <person name="Hanada S."/>
            <person name="Bryant D.A."/>
            <person name="Tank M."/>
        </authorList>
    </citation>
    <scope>NUCLEOTIDE SEQUENCE</scope>
    <source>
        <strain evidence="4">MS-P2</strain>
    </source>
</reference>
<accession>A0A975U0E7</accession>
<evidence type="ECO:0000313" key="5">
    <source>
        <dbReference type="Proteomes" id="UP000694001"/>
    </source>
</evidence>
<proteinExistence type="predicted"/>
<dbReference type="KEGG" id="elio:KO353_11575"/>
<dbReference type="AlphaFoldDB" id="A0A975U0E7"/>
<name>A0A975U0E7_9PROT</name>
<dbReference type="PANTHER" id="PTHR31544:SF2">
    <property type="entry name" value="AIG2-LIKE PROTEIN D"/>
    <property type="match status" value="1"/>
</dbReference>
<dbReference type="PANTHER" id="PTHR31544">
    <property type="entry name" value="AIG2-LIKE PROTEIN D"/>
    <property type="match status" value="1"/>
</dbReference>
<feature type="domain" description="Gamma-glutamylcyclotransferase AIG2-like" evidence="3">
    <location>
        <begin position="3"/>
        <end position="103"/>
    </location>
</feature>
<dbReference type="Pfam" id="PF06094">
    <property type="entry name" value="GGACT"/>
    <property type="match status" value="1"/>
</dbReference>
<dbReference type="InterPro" id="IPR013024">
    <property type="entry name" value="GGCT-like"/>
</dbReference>
<evidence type="ECO:0000259" key="3">
    <source>
        <dbReference type="Pfam" id="PF06094"/>
    </source>
</evidence>
<dbReference type="InterPro" id="IPR045038">
    <property type="entry name" value="AIG2-like"/>
</dbReference>
<gene>
    <name evidence="4" type="ORF">KO353_11575</name>
</gene>
<evidence type="ECO:0000256" key="1">
    <source>
        <dbReference type="ARBA" id="ARBA00022679"/>
    </source>
</evidence>
<dbReference type="CDD" id="cd06661">
    <property type="entry name" value="GGCT_like"/>
    <property type="match status" value="1"/>
</dbReference>
<sequence>MRVFLYGTLMDPAVFQRIAGTAAPLEAARPALLEGWRRVTLRAAPFPTLLRDPSGRVDGLLATIPLALLPPLHAYEGQLYRFVTVRVLSDGAILSARAWVAHPSRADPRRPWPPA</sequence>